<dbReference type="Pfam" id="PF00072">
    <property type="entry name" value="Response_reg"/>
    <property type="match status" value="1"/>
</dbReference>
<evidence type="ECO:0000259" key="3">
    <source>
        <dbReference type="PROSITE" id="PS50110"/>
    </source>
</evidence>
<keyword evidence="1 2" id="KW-0597">Phosphoprotein</keyword>
<feature type="domain" description="Response regulatory" evidence="3">
    <location>
        <begin position="22"/>
        <end position="137"/>
    </location>
</feature>
<keyword evidence="5" id="KW-1185">Reference proteome</keyword>
<dbReference type="PROSITE" id="PS50110">
    <property type="entry name" value="RESPONSE_REGULATORY"/>
    <property type="match status" value="1"/>
</dbReference>
<dbReference type="SMART" id="SM00448">
    <property type="entry name" value="REC"/>
    <property type="match status" value="1"/>
</dbReference>
<dbReference type="PANTHER" id="PTHR44591:SF3">
    <property type="entry name" value="RESPONSE REGULATORY DOMAIN-CONTAINING PROTEIN"/>
    <property type="match status" value="1"/>
</dbReference>
<organism evidence="4 5">
    <name type="scientific">Pseudoalteromonas piscicida</name>
    <dbReference type="NCBI Taxonomy" id="43662"/>
    <lineage>
        <taxon>Bacteria</taxon>
        <taxon>Pseudomonadati</taxon>
        <taxon>Pseudomonadota</taxon>
        <taxon>Gammaproteobacteria</taxon>
        <taxon>Alteromonadales</taxon>
        <taxon>Pseudoalteromonadaceae</taxon>
        <taxon>Pseudoalteromonas</taxon>
    </lineage>
</organism>
<evidence type="ECO:0000256" key="1">
    <source>
        <dbReference type="ARBA" id="ARBA00022553"/>
    </source>
</evidence>
<dbReference type="InterPro" id="IPR011006">
    <property type="entry name" value="CheY-like_superfamily"/>
</dbReference>
<sequence>MDCEKEAALNMSTREKRKNAPHLLVVDDEYFNYEMLEVALSGAFELSYANSGTSCLSNAIADPPDAILLDVCMPGLDGYDTCRMLKNTPETKDIPVLMVSGLESEKEQKAGFDAGCDAYVVKPFSMQSLLEKIKSMV</sequence>
<gene>
    <name evidence="4" type="ORF">PPIS_a0787</name>
</gene>
<dbReference type="InterPro" id="IPR001789">
    <property type="entry name" value="Sig_transdc_resp-reg_receiver"/>
</dbReference>
<dbReference type="EMBL" id="CP011924">
    <property type="protein sequence ID" value="ATD06023.1"/>
    <property type="molecule type" value="Genomic_DNA"/>
</dbReference>
<evidence type="ECO:0000256" key="2">
    <source>
        <dbReference type="PROSITE-ProRule" id="PRU00169"/>
    </source>
</evidence>
<evidence type="ECO:0000313" key="4">
    <source>
        <dbReference type="EMBL" id="ATD06023.1"/>
    </source>
</evidence>
<dbReference type="PANTHER" id="PTHR44591">
    <property type="entry name" value="STRESS RESPONSE REGULATOR PROTEIN 1"/>
    <property type="match status" value="1"/>
</dbReference>
<dbReference type="SUPFAM" id="SSF52172">
    <property type="entry name" value="CheY-like"/>
    <property type="match status" value="1"/>
</dbReference>
<proteinExistence type="predicted"/>
<dbReference type="InterPro" id="IPR050595">
    <property type="entry name" value="Bact_response_regulator"/>
</dbReference>
<dbReference type="Proteomes" id="UP000016521">
    <property type="component" value="Chromosome I"/>
</dbReference>
<feature type="modified residue" description="4-aspartylphosphate" evidence="2">
    <location>
        <position position="70"/>
    </location>
</feature>
<name>A0ABM6NB37_PSEO7</name>
<reference evidence="4 5" key="1">
    <citation type="submission" date="2015-06" db="EMBL/GenBank/DDBJ databases">
        <authorList>
            <person name="Xie B.-B."/>
            <person name="Rong J.-C."/>
            <person name="Qin Q.-L."/>
            <person name="Zhang Y.-Z."/>
        </authorList>
    </citation>
    <scope>NUCLEOTIDE SEQUENCE [LARGE SCALE GENOMIC DNA]</scope>
    <source>
        <strain evidence="4 5">JCM 20779</strain>
    </source>
</reference>
<dbReference type="Gene3D" id="3.40.50.2300">
    <property type="match status" value="1"/>
</dbReference>
<evidence type="ECO:0000313" key="5">
    <source>
        <dbReference type="Proteomes" id="UP000016521"/>
    </source>
</evidence>
<protein>
    <recommendedName>
        <fullName evidence="3">Response regulatory domain-containing protein</fullName>
    </recommendedName>
</protein>
<accession>A0ABM6NB37</accession>